<sequence length="93" mass="10983">MAFRHWRLVCYCYPCCCLLARDERFKNVKNLVELSTMLVATKKHTAYEFVYKLLKLVLILPVATASVERVFSSMNYVKNKLRNRMGEQYLNVV</sequence>
<dbReference type="InterPro" id="IPR008906">
    <property type="entry name" value="HATC_C_dom"/>
</dbReference>
<evidence type="ECO:0000313" key="2">
    <source>
        <dbReference type="EMBL" id="EAZ41678.1"/>
    </source>
</evidence>
<gene>
    <name evidence="2" type="ORF">OsJ_26213</name>
</gene>
<reference evidence="2" key="1">
    <citation type="journal article" date="2005" name="PLoS Biol.">
        <title>The genomes of Oryza sativa: a history of duplications.</title>
        <authorList>
            <person name="Yu J."/>
            <person name="Wang J."/>
            <person name="Lin W."/>
            <person name="Li S."/>
            <person name="Li H."/>
            <person name="Zhou J."/>
            <person name="Ni P."/>
            <person name="Dong W."/>
            <person name="Hu S."/>
            <person name="Zeng C."/>
            <person name="Zhang J."/>
            <person name="Zhang Y."/>
            <person name="Li R."/>
            <person name="Xu Z."/>
            <person name="Li S."/>
            <person name="Li X."/>
            <person name="Zheng H."/>
            <person name="Cong L."/>
            <person name="Lin L."/>
            <person name="Yin J."/>
            <person name="Geng J."/>
            <person name="Li G."/>
            <person name="Shi J."/>
            <person name="Liu J."/>
            <person name="Lv H."/>
            <person name="Li J."/>
            <person name="Wang J."/>
            <person name="Deng Y."/>
            <person name="Ran L."/>
            <person name="Shi X."/>
            <person name="Wang X."/>
            <person name="Wu Q."/>
            <person name="Li C."/>
            <person name="Ren X."/>
            <person name="Wang J."/>
            <person name="Wang X."/>
            <person name="Li D."/>
            <person name="Liu D."/>
            <person name="Zhang X."/>
            <person name="Ji Z."/>
            <person name="Zhao W."/>
            <person name="Sun Y."/>
            <person name="Zhang Z."/>
            <person name="Bao J."/>
            <person name="Han Y."/>
            <person name="Dong L."/>
            <person name="Ji J."/>
            <person name="Chen P."/>
            <person name="Wu S."/>
            <person name="Liu J."/>
            <person name="Xiao Y."/>
            <person name="Bu D."/>
            <person name="Tan J."/>
            <person name="Yang L."/>
            <person name="Ye C."/>
            <person name="Zhang J."/>
            <person name="Xu J."/>
            <person name="Zhou Y."/>
            <person name="Yu Y."/>
            <person name="Zhang B."/>
            <person name="Zhuang S."/>
            <person name="Wei H."/>
            <person name="Liu B."/>
            <person name="Lei M."/>
            <person name="Yu H."/>
            <person name="Li Y."/>
            <person name="Xu H."/>
            <person name="Wei S."/>
            <person name="He X."/>
            <person name="Fang L."/>
            <person name="Zhang Z."/>
            <person name="Zhang Y."/>
            <person name="Huang X."/>
            <person name="Su Z."/>
            <person name="Tong W."/>
            <person name="Li J."/>
            <person name="Tong Z."/>
            <person name="Li S."/>
            <person name="Ye J."/>
            <person name="Wang L."/>
            <person name="Fang L."/>
            <person name="Lei T."/>
            <person name="Chen C."/>
            <person name="Chen H."/>
            <person name="Xu Z."/>
            <person name="Li H."/>
            <person name="Huang H."/>
            <person name="Zhang F."/>
            <person name="Xu H."/>
            <person name="Li N."/>
            <person name="Zhao C."/>
            <person name="Li S."/>
            <person name="Dong L."/>
            <person name="Huang Y."/>
            <person name="Li L."/>
            <person name="Xi Y."/>
            <person name="Qi Q."/>
            <person name="Li W."/>
            <person name="Zhang B."/>
            <person name="Hu W."/>
            <person name="Zhang Y."/>
            <person name="Tian X."/>
            <person name="Jiao Y."/>
            <person name="Liang X."/>
            <person name="Jin J."/>
            <person name="Gao L."/>
            <person name="Zheng W."/>
            <person name="Hao B."/>
            <person name="Liu S."/>
            <person name="Wang W."/>
            <person name="Yuan L."/>
            <person name="Cao M."/>
            <person name="McDermott J."/>
            <person name="Samudrala R."/>
            <person name="Wang J."/>
            <person name="Wong G.K."/>
            <person name="Yang H."/>
        </authorList>
    </citation>
    <scope>NUCLEOTIDE SEQUENCE [LARGE SCALE GENOMIC DNA]</scope>
</reference>
<feature type="domain" description="HAT C-terminal dimerisation" evidence="1">
    <location>
        <begin position="42"/>
        <end position="92"/>
    </location>
</feature>
<dbReference type="InterPro" id="IPR055298">
    <property type="entry name" value="AtLOH3-like"/>
</dbReference>
<dbReference type="Pfam" id="PF05699">
    <property type="entry name" value="Dimer_Tnp_hAT"/>
    <property type="match status" value="1"/>
</dbReference>
<dbReference type="SUPFAM" id="SSF53098">
    <property type="entry name" value="Ribonuclease H-like"/>
    <property type="match status" value="1"/>
</dbReference>
<dbReference type="AlphaFoldDB" id="A3BQ39"/>
<reference evidence="2" key="2">
    <citation type="submission" date="2008-12" db="EMBL/GenBank/DDBJ databases">
        <title>Improved gene annotation of the rice (Oryza sativa) genomes.</title>
        <authorList>
            <person name="Wang J."/>
            <person name="Li R."/>
            <person name="Fan W."/>
            <person name="Huang Q."/>
            <person name="Zhang J."/>
            <person name="Zhou Y."/>
            <person name="Hu Y."/>
            <person name="Zi S."/>
            <person name="Li J."/>
            <person name="Ni P."/>
            <person name="Zheng H."/>
            <person name="Zhang Y."/>
            <person name="Zhao M."/>
            <person name="Hao Q."/>
            <person name="McDermott J."/>
            <person name="Samudrala R."/>
            <person name="Kristiansen K."/>
            <person name="Wong G.K.-S."/>
        </authorList>
    </citation>
    <scope>NUCLEOTIDE SEQUENCE</scope>
</reference>
<dbReference type="PANTHER" id="PTHR11697:SF230">
    <property type="entry name" value="ZINC FINGER, MYM DOMAIN CONTAINING 1"/>
    <property type="match status" value="1"/>
</dbReference>
<protein>
    <recommendedName>
        <fullName evidence="1">HAT C-terminal dimerisation domain-containing protein</fullName>
    </recommendedName>
</protein>
<dbReference type="GO" id="GO:0046983">
    <property type="term" value="F:protein dimerization activity"/>
    <property type="evidence" value="ECO:0007669"/>
    <property type="project" value="InterPro"/>
</dbReference>
<dbReference type="EMBL" id="CM000145">
    <property type="protein sequence ID" value="EAZ41678.1"/>
    <property type="molecule type" value="Genomic_DNA"/>
</dbReference>
<dbReference type="InterPro" id="IPR012337">
    <property type="entry name" value="RNaseH-like_sf"/>
</dbReference>
<organism evidence="2">
    <name type="scientific">Oryza sativa subsp. japonica</name>
    <name type="common">Rice</name>
    <dbReference type="NCBI Taxonomy" id="39947"/>
    <lineage>
        <taxon>Eukaryota</taxon>
        <taxon>Viridiplantae</taxon>
        <taxon>Streptophyta</taxon>
        <taxon>Embryophyta</taxon>
        <taxon>Tracheophyta</taxon>
        <taxon>Spermatophyta</taxon>
        <taxon>Magnoliopsida</taxon>
        <taxon>Liliopsida</taxon>
        <taxon>Poales</taxon>
        <taxon>Poaceae</taxon>
        <taxon>BOP clade</taxon>
        <taxon>Oryzoideae</taxon>
        <taxon>Oryzeae</taxon>
        <taxon>Oryzinae</taxon>
        <taxon>Oryza</taxon>
        <taxon>Oryza sativa</taxon>
    </lineage>
</organism>
<name>A3BQ39_ORYSJ</name>
<evidence type="ECO:0000259" key="1">
    <source>
        <dbReference type="Pfam" id="PF05699"/>
    </source>
</evidence>
<dbReference type="Proteomes" id="UP000007752">
    <property type="component" value="Chromosome 8"/>
</dbReference>
<proteinExistence type="predicted"/>
<dbReference type="PANTHER" id="PTHR11697">
    <property type="entry name" value="GENERAL TRANSCRIPTION FACTOR 2-RELATED ZINC FINGER PROTEIN"/>
    <property type="match status" value="1"/>
</dbReference>
<accession>A3BQ39</accession>